<dbReference type="PANTHER" id="PTHR43420">
    <property type="entry name" value="ACETYLTRANSFERASE"/>
    <property type="match status" value="1"/>
</dbReference>
<dbReference type="NCBIfam" id="TIGR01575">
    <property type="entry name" value="rimI"/>
    <property type="match status" value="1"/>
</dbReference>
<organism evidence="6 7">
    <name type="scientific">Neptunomonas marina</name>
    <dbReference type="NCBI Taxonomy" id="1815562"/>
    <lineage>
        <taxon>Bacteria</taxon>
        <taxon>Pseudomonadati</taxon>
        <taxon>Pseudomonadota</taxon>
        <taxon>Gammaproteobacteria</taxon>
        <taxon>Oceanospirillales</taxon>
        <taxon>Oceanospirillaceae</taxon>
        <taxon>Neptunomonas</taxon>
    </lineage>
</organism>
<keyword evidence="4" id="KW-0012">Acyltransferase</keyword>
<dbReference type="GO" id="GO:0008080">
    <property type="term" value="F:N-acetyltransferase activity"/>
    <property type="evidence" value="ECO:0007669"/>
    <property type="project" value="InterPro"/>
</dbReference>
<comment type="caution">
    <text evidence="6">The sequence shown here is derived from an EMBL/GenBank/DDBJ whole genome shotgun (WGS) entry which is preliminary data.</text>
</comment>
<sequence length="162" mass="17449">MDVKRVVTLTEELLPQLLALGADAMQEDAWSATQIAQQLARPRSINIGVFVEAQLVGFVFATYLFDEAELLQIGTTGSMRGSGLGKALLLALAERLQAEEVTRLMLEVRSSNTAALALYQRAGFAQDGRRKGYYAAPNESGEREDAVLMSSPVSAVLTSLGN</sequence>
<dbReference type="InterPro" id="IPR016181">
    <property type="entry name" value="Acyl_CoA_acyltransferase"/>
</dbReference>
<reference evidence="6 7" key="1">
    <citation type="submission" date="2019-01" db="EMBL/GenBank/DDBJ databases">
        <authorList>
            <person name="Chen W.-M."/>
        </authorList>
    </citation>
    <scope>NUCLEOTIDE SEQUENCE [LARGE SCALE GENOMIC DNA]</scope>
    <source>
        <strain evidence="6 7">HPM-16</strain>
    </source>
</reference>
<dbReference type="InterPro" id="IPR050680">
    <property type="entry name" value="YpeA/RimI_acetyltransf"/>
</dbReference>
<evidence type="ECO:0000256" key="3">
    <source>
        <dbReference type="ARBA" id="ARBA00022679"/>
    </source>
</evidence>
<dbReference type="Gene3D" id="3.40.630.30">
    <property type="match status" value="1"/>
</dbReference>
<keyword evidence="3 6" id="KW-0808">Transferase</keyword>
<name>A0A437QA13_9GAMM</name>
<dbReference type="InterPro" id="IPR000182">
    <property type="entry name" value="GNAT_dom"/>
</dbReference>
<dbReference type="PANTHER" id="PTHR43420:SF44">
    <property type="entry name" value="ACETYLTRANSFERASE YPEA"/>
    <property type="match status" value="1"/>
</dbReference>
<keyword evidence="2" id="KW-0963">Cytoplasm</keyword>
<feature type="domain" description="N-acetyltransferase" evidence="5">
    <location>
        <begin position="4"/>
        <end position="154"/>
    </location>
</feature>
<evidence type="ECO:0000256" key="2">
    <source>
        <dbReference type="ARBA" id="ARBA00022490"/>
    </source>
</evidence>
<evidence type="ECO:0000259" key="5">
    <source>
        <dbReference type="PROSITE" id="PS51186"/>
    </source>
</evidence>
<dbReference type="SUPFAM" id="SSF55729">
    <property type="entry name" value="Acyl-CoA N-acyltransferases (Nat)"/>
    <property type="match status" value="1"/>
</dbReference>
<evidence type="ECO:0000256" key="1">
    <source>
        <dbReference type="ARBA" id="ARBA00005395"/>
    </source>
</evidence>
<accession>A0A437QA13</accession>
<dbReference type="Pfam" id="PF00583">
    <property type="entry name" value="Acetyltransf_1"/>
    <property type="match status" value="1"/>
</dbReference>
<evidence type="ECO:0000313" key="6">
    <source>
        <dbReference type="EMBL" id="RVU31355.1"/>
    </source>
</evidence>
<keyword evidence="7" id="KW-1185">Reference proteome</keyword>
<evidence type="ECO:0000256" key="4">
    <source>
        <dbReference type="ARBA" id="ARBA00023315"/>
    </source>
</evidence>
<dbReference type="PROSITE" id="PS51186">
    <property type="entry name" value="GNAT"/>
    <property type="match status" value="1"/>
</dbReference>
<gene>
    <name evidence="6" type="primary">rimI</name>
    <name evidence="6" type="ORF">EOE65_05040</name>
</gene>
<dbReference type="Proteomes" id="UP000282818">
    <property type="component" value="Unassembled WGS sequence"/>
</dbReference>
<dbReference type="RefSeq" id="WP_127693213.1">
    <property type="nucleotide sequence ID" value="NZ_SACQ01000002.1"/>
</dbReference>
<proteinExistence type="inferred from homology"/>
<dbReference type="InterPro" id="IPR006464">
    <property type="entry name" value="AcTrfase_RimI/Ard1"/>
</dbReference>
<protein>
    <submittedName>
        <fullName evidence="6">Ribosomal-protein-alanine N-acetyltransferase</fullName>
    </submittedName>
</protein>
<comment type="similarity">
    <text evidence="1">Belongs to the acetyltransferase family. RimI subfamily.</text>
</comment>
<evidence type="ECO:0000313" key="7">
    <source>
        <dbReference type="Proteomes" id="UP000282818"/>
    </source>
</evidence>
<dbReference type="EMBL" id="SACQ01000002">
    <property type="protein sequence ID" value="RVU31355.1"/>
    <property type="molecule type" value="Genomic_DNA"/>
</dbReference>
<dbReference type="AlphaFoldDB" id="A0A437QA13"/>